<sequence>MDPKHFRNLSGLSPVSWKRKNSSITALSQDSSPLKPINLRKNSTDTLFYGTAHAAQFYALSLMPSLTLPLSESPVRKKELDNYSPTSTINEFFKEKRDSPNINFDKKRKNPRYSRGVKSYDFKSSSLKPLYFNSPSPSSNLKRTKMLPLFSDWELKEALKPLRKRNLRNKRMTLVASVKRMDSYKPKDFDLVGF</sequence>
<reference evidence="1" key="1">
    <citation type="submission" date="2021-09" db="EMBL/GenBank/DDBJ databases">
        <authorList>
            <consortium name="AG Swart"/>
            <person name="Singh M."/>
            <person name="Singh A."/>
            <person name="Seah K."/>
            <person name="Emmerich C."/>
        </authorList>
    </citation>
    <scope>NUCLEOTIDE SEQUENCE</scope>
    <source>
        <strain evidence="1">ATCC30299</strain>
    </source>
</reference>
<proteinExistence type="predicted"/>
<evidence type="ECO:0000313" key="1">
    <source>
        <dbReference type="EMBL" id="CAG9322582.1"/>
    </source>
</evidence>
<evidence type="ECO:0008006" key="3">
    <source>
        <dbReference type="Google" id="ProtNLM"/>
    </source>
</evidence>
<organism evidence="1 2">
    <name type="scientific">Blepharisma stoltei</name>
    <dbReference type="NCBI Taxonomy" id="1481888"/>
    <lineage>
        <taxon>Eukaryota</taxon>
        <taxon>Sar</taxon>
        <taxon>Alveolata</taxon>
        <taxon>Ciliophora</taxon>
        <taxon>Postciliodesmatophora</taxon>
        <taxon>Heterotrichea</taxon>
        <taxon>Heterotrichida</taxon>
        <taxon>Blepharismidae</taxon>
        <taxon>Blepharisma</taxon>
    </lineage>
</organism>
<protein>
    <recommendedName>
        <fullName evidence="3">Ribosomal protein S18</fullName>
    </recommendedName>
</protein>
<gene>
    <name evidence="1" type="ORF">BSTOLATCC_MIC31708</name>
</gene>
<dbReference type="EMBL" id="CAJZBQ010000032">
    <property type="protein sequence ID" value="CAG9322582.1"/>
    <property type="molecule type" value="Genomic_DNA"/>
</dbReference>
<dbReference type="Proteomes" id="UP001162131">
    <property type="component" value="Unassembled WGS sequence"/>
</dbReference>
<accession>A0AAU9J8M5</accession>
<evidence type="ECO:0000313" key="2">
    <source>
        <dbReference type="Proteomes" id="UP001162131"/>
    </source>
</evidence>
<comment type="caution">
    <text evidence="1">The sequence shown here is derived from an EMBL/GenBank/DDBJ whole genome shotgun (WGS) entry which is preliminary data.</text>
</comment>
<dbReference type="AlphaFoldDB" id="A0AAU9J8M5"/>
<keyword evidence="2" id="KW-1185">Reference proteome</keyword>
<name>A0AAU9J8M5_9CILI</name>